<evidence type="ECO:0000313" key="2">
    <source>
        <dbReference type="Proteomes" id="UP000192738"/>
    </source>
</evidence>
<dbReference type="NCBIfam" id="TIGR01909">
    <property type="entry name" value="C_GCAxxG_C_C"/>
    <property type="match status" value="1"/>
</dbReference>
<dbReference type="Pfam" id="PF09719">
    <property type="entry name" value="C_GCAxxG_C_C"/>
    <property type="match status" value="1"/>
</dbReference>
<dbReference type="AlphaFoldDB" id="A0A1W2ETP4"/>
<dbReference type="RefSeq" id="WP_084578204.1">
    <property type="nucleotide sequence ID" value="NZ_CP155572.1"/>
</dbReference>
<keyword evidence="2" id="KW-1185">Reference proteome</keyword>
<dbReference type="EMBL" id="FWXI01000030">
    <property type="protein sequence ID" value="SMD13069.1"/>
    <property type="molecule type" value="Genomic_DNA"/>
</dbReference>
<sequence length="147" mass="15548">MSKDALQVVALHSEGGINCSQAMLSVYGKYFGMPKELAIKVAAAFGGGMGGMGKTCGAVTGAFLVLGLTYEIGNPQSRSEIYGLVKEFTKRFIDLHGSISCTELLGYDMSTEEGMKTIKEKGLTKNICPGLDQSAAEILEELLAGKL</sequence>
<reference evidence="1 2" key="1">
    <citation type="submission" date="2017-04" db="EMBL/GenBank/DDBJ databases">
        <authorList>
            <person name="Afonso C.L."/>
            <person name="Miller P.J."/>
            <person name="Scott M.A."/>
            <person name="Spackman E."/>
            <person name="Goraichik I."/>
            <person name="Dimitrov K.M."/>
            <person name="Suarez D.L."/>
            <person name="Swayne D.E."/>
        </authorList>
    </citation>
    <scope>NUCLEOTIDE SEQUENCE [LARGE SCALE GENOMIC DNA]</scope>
    <source>
        <strain evidence="1 2">DSM 5090</strain>
    </source>
</reference>
<gene>
    <name evidence="1" type="ORF">SAMN04488500_1305</name>
</gene>
<dbReference type="Proteomes" id="UP000192738">
    <property type="component" value="Unassembled WGS sequence"/>
</dbReference>
<proteinExistence type="predicted"/>
<organism evidence="1 2">
    <name type="scientific">Sporomusa malonica</name>
    <dbReference type="NCBI Taxonomy" id="112901"/>
    <lineage>
        <taxon>Bacteria</taxon>
        <taxon>Bacillati</taxon>
        <taxon>Bacillota</taxon>
        <taxon>Negativicutes</taxon>
        <taxon>Selenomonadales</taxon>
        <taxon>Sporomusaceae</taxon>
        <taxon>Sporomusa</taxon>
    </lineage>
</organism>
<dbReference type="STRING" id="112901.SAMN04488500_1305"/>
<accession>A0A1W2ETP4</accession>
<dbReference type="InterPro" id="IPR010181">
    <property type="entry name" value="CGCAxxGCC_motif"/>
</dbReference>
<protein>
    <submittedName>
        <fullName evidence="1">C_GCAxxG_C_C family probable redox protein</fullName>
    </submittedName>
</protein>
<dbReference type="OrthoDB" id="9791535at2"/>
<evidence type="ECO:0000313" key="1">
    <source>
        <dbReference type="EMBL" id="SMD13069.1"/>
    </source>
</evidence>
<name>A0A1W2ETP4_9FIRM</name>